<protein>
    <submittedName>
        <fullName evidence="3">DUF2778 domain-containing protein</fullName>
    </submittedName>
</protein>
<evidence type="ECO:0000313" key="3">
    <source>
        <dbReference type="EMBL" id="MQR02108.1"/>
    </source>
</evidence>
<comment type="caution">
    <text evidence="3">The sequence shown here is derived from an EMBL/GenBank/DDBJ whole genome shotgun (WGS) entry which is preliminary data.</text>
</comment>
<dbReference type="OrthoDB" id="3078518at2"/>
<reference evidence="3 4" key="1">
    <citation type="submission" date="2019-10" db="EMBL/GenBank/DDBJ databases">
        <title>Glaciimonas soli sp. nov., a psychrophilic bacterium isolated from the forest soil of a high elevation mountain in Taiwan.</title>
        <authorList>
            <person name="Wang L.-T."/>
            <person name="Shieh W.Y."/>
        </authorList>
    </citation>
    <scope>NUCLEOTIDE SEQUENCE [LARGE SCALE GENOMIC DNA]</scope>
    <source>
        <strain evidence="3 4">GS1</strain>
    </source>
</reference>
<gene>
    <name evidence="3" type="ORF">GEV47_15635</name>
</gene>
<feature type="region of interest" description="Disordered" evidence="1">
    <location>
        <begin position="22"/>
        <end position="46"/>
    </location>
</feature>
<feature type="domain" description="Tlde1" evidence="2">
    <location>
        <begin position="20"/>
        <end position="106"/>
    </location>
</feature>
<dbReference type="Proteomes" id="UP000451565">
    <property type="component" value="Unassembled WGS sequence"/>
</dbReference>
<evidence type="ECO:0000313" key="4">
    <source>
        <dbReference type="Proteomes" id="UP000451565"/>
    </source>
</evidence>
<dbReference type="InterPro" id="IPR021225">
    <property type="entry name" value="Tlde1_dom"/>
</dbReference>
<evidence type="ECO:0000256" key="1">
    <source>
        <dbReference type="SAM" id="MobiDB-lite"/>
    </source>
</evidence>
<organism evidence="3 4">
    <name type="scientific">Glaciimonas soli</name>
    <dbReference type="NCBI Taxonomy" id="2590999"/>
    <lineage>
        <taxon>Bacteria</taxon>
        <taxon>Pseudomonadati</taxon>
        <taxon>Pseudomonadota</taxon>
        <taxon>Betaproteobacteria</taxon>
        <taxon>Burkholderiales</taxon>
        <taxon>Oxalobacteraceae</taxon>
        <taxon>Glaciimonas</taxon>
    </lineage>
</organism>
<sequence length="118" mass="12768">MPWEYSQRSGQLRFNGENVATAYSGTGAGRNNPDMEAHSNVGPIPRGQYRIGFARDTATYGPHVMSLAPVGNTGRGRTAFLVHGDNTRHDAPQGCIILPRNARNSMSSSHDTTLNVVE</sequence>
<evidence type="ECO:0000259" key="2">
    <source>
        <dbReference type="Pfam" id="PF10908"/>
    </source>
</evidence>
<name>A0A843YXA8_9BURK</name>
<accession>A0A843YXA8</accession>
<proteinExistence type="predicted"/>
<dbReference type="EMBL" id="WINI01000008">
    <property type="protein sequence ID" value="MQR02108.1"/>
    <property type="molecule type" value="Genomic_DNA"/>
</dbReference>
<dbReference type="Pfam" id="PF10908">
    <property type="entry name" value="Tlde1_dom"/>
    <property type="match status" value="1"/>
</dbReference>
<dbReference type="AlphaFoldDB" id="A0A843YXA8"/>
<dbReference type="RefSeq" id="WP_153235733.1">
    <property type="nucleotide sequence ID" value="NZ_WINI01000008.1"/>
</dbReference>
<keyword evidence="4" id="KW-1185">Reference proteome</keyword>